<accession>A0A016SQ58</accession>
<dbReference type="OrthoDB" id="5787372at2759"/>
<dbReference type="Proteomes" id="UP000024635">
    <property type="component" value="Unassembled WGS sequence"/>
</dbReference>
<evidence type="ECO:0000313" key="1">
    <source>
        <dbReference type="EMBL" id="EYB92482.1"/>
    </source>
</evidence>
<proteinExistence type="predicted"/>
<gene>
    <name evidence="1" type="primary">Acey_s0193.g1393</name>
    <name evidence="1" type="ORF">Y032_0193g1393</name>
</gene>
<evidence type="ECO:0000313" key="2">
    <source>
        <dbReference type="Proteomes" id="UP000024635"/>
    </source>
</evidence>
<name>A0A016SQ58_9BILA</name>
<sequence>MLWALENILAIAHKDYTHVSNPLPPVEPPGLFRYDQSVINLLLANAYDYDTRNYVSSIGDGATIMRVSESGFTETDFACE</sequence>
<dbReference type="EMBL" id="JARK01001529">
    <property type="protein sequence ID" value="EYB92482.1"/>
    <property type="molecule type" value="Genomic_DNA"/>
</dbReference>
<keyword evidence="2" id="KW-1185">Reference proteome</keyword>
<protein>
    <submittedName>
        <fullName evidence="1">Uncharacterized protein</fullName>
    </submittedName>
</protein>
<organism evidence="1 2">
    <name type="scientific">Ancylostoma ceylanicum</name>
    <dbReference type="NCBI Taxonomy" id="53326"/>
    <lineage>
        <taxon>Eukaryota</taxon>
        <taxon>Metazoa</taxon>
        <taxon>Ecdysozoa</taxon>
        <taxon>Nematoda</taxon>
        <taxon>Chromadorea</taxon>
        <taxon>Rhabditida</taxon>
        <taxon>Rhabditina</taxon>
        <taxon>Rhabditomorpha</taxon>
        <taxon>Strongyloidea</taxon>
        <taxon>Ancylostomatidae</taxon>
        <taxon>Ancylostomatinae</taxon>
        <taxon>Ancylostoma</taxon>
    </lineage>
</organism>
<dbReference type="AlphaFoldDB" id="A0A016SQ58"/>
<reference evidence="2" key="1">
    <citation type="journal article" date="2015" name="Nat. Genet.">
        <title>The genome and transcriptome of the zoonotic hookworm Ancylostoma ceylanicum identify infection-specific gene families.</title>
        <authorList>
            <person name="Schwarz E.M."/>
            <person name="Hu Y."/>
            <person name="Antoshechkin I."/>
            <person name="Miller M.M."/>
            <person name="Sternberg P.W."/>
            <person name="Aroian R.V."/>
        </authorList>
    </citation>
    <scope>NUCLEOTIDE SEQUENCE</scope>
    <source>
        <strain evidence="2">HY135</strain>
    </source>
</reference>
<comment type="caution">
    <text evidence="1">The sequence shown here is derived from an EMBL/GenBank/DDBJ whole genome shotgun (WGS) entry which is preliminary data.</text>
</comment>